<accession>A0A504YLN3</accession>
<dbReference type="EMBL" id="SUNJ01008361">
    <property type="protein sequence ID" value="TPP61301.1"/>
    <property type="molecule type" value="Genomic_DNA"/>
</dbReference>
<name>A0A504YLN3_FASGI</name>
<protein>
    <submittedName>
        <fullName evidence="1">Programmed cell death 6-interacting protein</fullName>
    </submittedName>
</protein>
<comment type="caution">
    <text evidence="1">The sequence shown here is derived from an EMBL/GenBank/DDBJ whole genome shotgun (WGS) entry which is preliminary data.</text>
</comment>
<sequence length="98" mass="10840">MEAKNQAEGMRRSLVSMEVQRLREATNELNAVMLSLNLPAAIQVNSDPVPKSLLDSAAKISQLGGAKQLREHVYSLPDSAERNREILQTVSELKIDII</sequence>
<dbReference type="Gene3D" id="1.20.120.560">
    <property type="entry name" value="alix/aip1 in complex with the ypdl late domain"/>
    <property type="match status" value="1"/>
</dbReference>
<dbReference type="OrthoDB" id="2141925at2759"/>
<keyword evidence="2" id="KW-1185">Reference proteome</keyword>
<proteinExistence type="predicted"/>
<evidence type="ECO:0000313" key="1">
    <source>
        <dbReference type="EMBL" id="TPP61301.1"/>
    </source>
</evidence>
<dbReference type="Gene3D" id="1.20.140.50">
    <property type="entry name" value="alix/aip1 like domains"/>
    <property type="match status" value="1"/>
</dbReference>
<dbReference type="STRING" id="46835.A0A504YLN3"/>
<gene>
    <name evidence="1" type="ORF">FGIG_11343</name>
</gene>
<organism evidence="1 2">
    <name type="scientific">Fasciola gigantica</name>
    <name type="common">Giant liver fluke</name>
    <dbReference type="NCBI Taxonomy" id="46835"/>
    <lineage>
        <taxon>Eukaryota</taxon>
        <taxon>Metazoa</taxon>
        <taxon>Spiralia</taxon>
        <taxon>Lophotrochozoa</taxon>
        <taxon>Platyhelminthes</taxon>
        <taxon>Trematoda</taxon>
        <taxon>Digenea</taxon>
        <taxon>Plagiorchiida</taxon>
        <taxon>Echinostomata</taxon>
        <taxon>Echinostomatoidea</taxon>
        <taxon>Fasciolidae</taxon>
        <taxon>Fasciola</taxon>
    </lineage>
</organism>
<dbReference type="AlphaFoldDB" id="A0A504YLN3"/>
<reference evidence="1 2" key="1">
    <citation type="submission" date="2019-04" db="EMBL/GenBank/DDBJ databases">
        <title>Annotation for the trematode Fasciola gigantica.</title>
        <authorList>
            <person name="Choi Y.-J."/>
        </authorList>
    </citation>
    <scope>NUCLEOTIDE SEQUENCE [LARGE SCALE GENOMIC DNA]</scope>
    <source>
        <strain evidence="1">Uganda_cow_1</strain>
    </source>
</reference>
<dbReference type="Proteomes" id="UP000316759">
    <property type="component" value="Unassembled WGS sequence"/>
</dbReference>
<evidence type="ECO:0000313" key="2">
    <source>
        <dbReference type="Proteomes" id="UP000316759"/>
    </source>
</evidence>